<feature type="compositionally biased region" description="Low complexity" evidence="1">
    <location>
        <begin position="180"/>
        <end position="201"/>
    </location>
</feature>
<gene>
    <name evidence="2" type="ORF">AAE3_LOCUS6664</name>
</gene>
<reference evidence="2 3" key="1">
    <citation type="submission" date="2020-01" db="EMBL/GenBank/DDBJ databases">
        <authorList>
            <person name="Gupta K D."/>
        </authorList>
    </citation>
    <scope>NUCLEOTIDE SEQUENCE [LARGE SCALE GENOMIC DNA]</scope>
</reference>
<dbReference type="PANTHER" id="PTHR13551">
    <property type="entry name" value="BRAIN PROTEIN I3"/>
    <property type="match status" value="1"/>
</dbReference>
<dbReference type="AlphaFoldDB" id="A0A8S0WBU3"/>
<evidence type="ECO:0008006" key="4">
    <source>
        <dbReference type="Google" id="ProtNLM"/>
    </source>
</evidence>
<sequence length="271" mass="29222">MPAPQAQRQPIPPQSPGQPITMTPPVQAQPMGVPGSMDPTAVAALGQQYRDQLFAQCAIGNHERTTTYGVCGIITAIVCFPCGLICLFTDTEENTVPRPISPDKPRLSRLGRPTIFYNLLMSGKEREAIGMNDQLPPPYVPYGPIVDAPPPQQIPVPTPAQSQEPPMPQAQAPTPPIPPQQQDRPSTMTPPVQTQPTATPGPMDPASLAALGRQYRDQLFAQCAIGNHERTTTYGVCGIVTAIFCFPCGLICLFNDVEEKCARCGVNLEKK</sequence>
<organism evidence="2 3">
    <name type="scientific">Cyclocybe aegerita</name>
    <name type="common">Black poplar mushroom</name>
    <name type="synonym">Agrocybe aegerita</name>
    <dbReference type="NCBI Taxonomy" id="1973307"/>
    <lineage>
        <taxon>Eukaryota</taxon>
        <taxon>Fungi</taxon>
        <taxon>Dikarya</taxon>
        <taxon>Basidiomycota</taxon>
        <taxon>Agaricomycotina</taxon>
        <taxon>Agaricomycetes</taxon>
        <taxon>Agaricomycetidae</taxon>
        <taxon>Agaricales</taxon>
        <taxon>Agaricineae</taxon>
        <taxon>Bolbitiaceae</taxon>
        <taxon>Cyclocybe</taxon>
    </lineage>
</organism>
<accession>A0A8S0WBU3</accession>
<dbReference type="EMBL" id="CACVBS010000044">
    <property type="protein sequence ID" value="CAA7264400.1"/>
    <property type="molecule type" value="Genomic_DNA"/>
</dbReference>
<comment type="caution">
    <text evidence="2">The sequence shown here is derived from an EMBL/GenBank/DDBJ whole genome shotgun (WGS) entry which is preliminary data.</text>
</comment>
<evidence type="ECO:0000313" key="2">
    <source>
        <dbReference type="EMBL" id="CAA7264400.1"/>
    </source>
</evidence>
<dbReference type="InterPro" id="IPR019317">
    <property type="entry name" value="BRI3"/>
</dbReference>
<feature type="compositionally biased region" description="Pro residues" evidence="1">
    <location>
        <begin position="144"/>
        <end position="158"/>
    </location>
</feature>
<name>A0A8S0WBU3_CYCAE</name>
<keyword evidence="3" id="KW-1185">Reference proteome</keyword>
<dbReference type="OrthoDB" id="2564984at2759"/>
<protein>
    <recommendedName>
        <fullName evidence="4">Brain protein I3</fullName>
    </recommendedName>
</protein>
<feature type="region of interest" description="Disordered" evidence="1">
    <location>
        <begin position="144"/>
        <end position="207"/>
    </location>
</feature>
<dbReference type="Proteomes" id="UP000467700">
    <property type="component" value="Unassembled WGS sequence"/>
</dbReference>
<feature type="region of interest" description="Disordered" evidence="1">
    <location>
        <begin position="1"/>
        <end position="39"/>
    </location>
</feature>
<evidence type="ECO:0000256" key="1">
    <source>
        <dbReference type="SAM" id="MobiDB-lite"/>
    </source>
</evidence>
<proteinExistence type="predicted"/>
<feature type="compositionally biased region" description="Pro residues" evidence="1">
    <location>
        <begin position="165"/>
        <end position="179"/>
    </location>
</feature>
<evidence type="ECO:0000313" key="3">
    <source>
        <dbReference type="Proteomes" id="UP000467700"/>
    </source>
</evidence>